<name>A0A6N8SDX3_9HYPH</name>
<comment type="caution">
    <text evidence="2">The sequence shown here is derived from an EMBL/GenBank/DDBJ whole genome shotgun (WGS) entry which is preliminary data.</text>
</comment>
<dbReference type="RefSeq" id="WP_160860209.1">
    <property type="nucleotide sequence ID" value="NZ_WUMK01000005.1"/>
</dbReference>
<feature type="compositionally biased region" description="Basic and acidic residues" evidence="1">
    <location>
        <begin position="66"/>
        <end position="84"/>
    </location>
</feature>
<dbReference type="EMBL" id="WUMK01000005">
    <property type="protein sequence ID" value="MXN46687.1"/>
    <property type="molecule type" value="Genomic_DNA"/>
</dbReference>
<dbReference type="Pfam" id="PF11154">
    <property type="entry name" value="DUF2934"/>
    <property type="match status" value="1"/>
</dbReference>
<reference evidence="2 3" key="1">
    <citation type="submission" date="2019-12" db="EMBL/GenBank/DDBJ databases">
        <title>Shinella kummerowiae sp. nov., a symbiotic bacterium isolated from root nodules of the herbal legume Kummerowia stipulacea.</title>
        <authorList>
            <person name="Gao J."/>
        </authorList>
    </citation>
    <scope>NUCLEOTIDE SEQUENCE [LARGE SCALE GENOMIC DNA]</scope>
    <source>
        <strain evidence="2 3">CCBAU 25048</strain>
    </source>
</reference>
<dbReference type="OrthoDB" id="9811127at2"/>
<dbReference type="Proteomes" id="UP000435802">
    <property type="component" value="Unassembled WGS sequence"/>
</dbReference>
<accession>A0A6N8SDX3</accession>
<organism evidence="2 3">
    <name type="scientific">Shinella kummerowiae</name>
    <dbReference type="NCBI Taxonomy" id="417745"/>
    <lineage>
        <taxon>Bacteria</taxon>
        <taxon>Pseudomonadati</taxon>
        <taxon>Pseudomonadota</taxon>
        <taxon>Alphaproteobacteria</taxon>
        <taxon>Hyphomicrobiales</taxon>
        <taxon>Rhizobiaceae</taxon>
        <taxon>Shinella</taxon>
    </lineage>
</organism>
<protein>
    <submittedName>
        <fullName evidence="2">DUF2934 domain-containing protein</fullName>
    </submittedName>
</protein>
<dbReference type="AlphaFoldDB" id="A0A6N8SDX3"/>
<evidence type="ECO:0000256" key="1">
    <source>
        <dbReference type="SAM" id="MobiDB-lite"/>
    </source>
</evidence>
<sequence>MTDARSEWISKRAYTIWEEAGRPHGHDADHWAQAVLEREEFERVALAPETKPASKKKPLIEISAKAQDKKSEAAKSKKKADAAAEKPAAAKAVAKAKSSKAAANSKLI</sequence>
<feature type="compositionally biased region" description="Low complexity" evidence="1">
    <location>
        <begin position="85"/>
        <end position="108"/>
    </location>
</feature>
<keyword evidence="3" id="KW-1185">Reference proteome</keyword>
<evidence type="ECO:0000313" key="2">
    <source>
        <dbReference type="EMBL" id="MXN46687.1"/>
    </source>
</evidence>
<gene>
    <name evidence="2" type="ORF">GR138_15940</name>
</gene>
<feature type="region of interest" description="Disordered" evidence="1">
    <location>
        <begin position="64"/>
        <end position="108"/>
    </location>
</feature>
<proteinExistence type="predicted"/>
<evidence type="ECO:0000313" key="3">
    <source>
        <dbReference type="Proteomes" id="UP000435802"/>
    </source>
</evidence>
<dbReference type="InterPro" id="IPR021327">
    <property type="entry name" value="DUF2934"/>
</dbReference>